<proteinExistence type="predicted"/>
<dbReference type="InterPro" id="IPR017907">
    <property type="entry name" value="Znf_RING_CS"/>
</dbReference>
<keyword evidence="8" id="KW-0804">Transcription</keyword>
<evidence type="ECO:0000313" key="14">
    <source>
        <dbReference type="EMBL" id="KAH9835437.1"/>
    </source>
</evidence>
<dbReference type="Pfam" id="PF12874">
    <property type="entry name" value="zf-met"/>
    <property type="match status" value="1"/>
</dbReference>
<evidence type="ECO:0000256" key="4">
    <source>
        <dbReference type="ARBA" id="ARBA00022771"/>
    </source>
</evidence>
<keyword evidence="5" id="KW-0862">Zinc</keyword>
<feature type="domain" description="C2H2-type" evidence="13">
    <location>
        <begin position="81"/>
        <end position="109"/>
    </location>
</feature>
<dbReference type="InterPro" id="IPR013087">
    <property type="entry name" value="Znf_C2H2_type"/>
</dbReference>
<feature type="domain" description="C2H2-type" evidence="13">
    <location>
        <begin position="2"/>
        <end position="27"/>
    </location>
</feature>
<evidence type="ECO:0000256" key="2">
    <source>
        <dbReference type="ARBA" id="ARBA00022723"/>
    </source>
</evidence>
<dbReference type="PROSITE" id="PS00518">
    <property type="entry name" value="ZF_RING_1"/>
    <property type="match status" value="1"/>
</dbReference>
<feature type="region of interest" description="Disordered" evidence="11">
    <location>
        <begin position="500"/>
        <end position="559"/>
    </location>
</feature>
<dbReference type="Proteomes" id="UP000814176">
    <property type="component" value="Unassembled WGS sequence"/>
</dbReference>
<dbReference type="PANTHER" id="PTHR24384">
    <property type="entry name" value="FINGER PUTATIVE TRANSCRIPTION FACTOR FAMILY-RELATED"/>
    <property type="match status" value="1"/>
</dbReference>
<dbReference type="PROSITE" id="PS50089">
    <property type="entry name" value="ZF_RING_2"/>
    <property type="match status" value="1"/>
</dbReference>
<feature type="region of interest" description="Disordered" evidence="11">
    <location>
        <begin position="116"/>
        <end position="147"/>
    </location>
</feature>
<evidence type="ECO:0000256" key="9">
    <source>
        <dbReference type="ARBA" id="ARBA00023242"/>
    </source>
</evidence>
<dbReference type="InterPro" id="IPR036236">
    <property type="entry name" value="Znf_C2H2_sf"/>
</dbReference>
<dbReference type="PANTHER" id="PTHR24384:SF189">
    <property type="entry name" value="C2H2-TYPE DOMAIN-CONTAINING PROTEIN-RELATED"/>
    <property type="match status" value="1"/>
</dbReference>
<name>A0ABQ8KD18_9APHY</name>
<sequence>MPSCSSCGRAFAKEPALRQHCKDKGHTFYVAQVVAAPVVTPVVTPVVAPVVAPVRKCNVCNLIFASEARLDAHYQASPKHPSCSRCGESFKDLTQLSKHIAAAHILKKAAAPASAVPSSPAAPQPIQTTPAQPAASTSASGTSTSKGKAVSWGVCGSCHGSILDLQTHYDYSTQHPKCEECNMGFLDASALQIHTTSAHPPIQCTSCGEGFADALSLQNHMASAHPSPQCKTCGRLFTGTEDLKQHYRDSPNHPSCASCSIGFPDAATFQRHMVDVHPTPVQIPSPVSSEESFVEVRRETPPTPEDYLETRSLPTTPLVCPTPSSATSARSALSLKTQSDASSVSYSSRRASEPSLPSAFLSGDGASAPWADYPLDTPQSPAHEHFDYASEAGVTHEPPPSATTMQSAVLELTDASSVAEPYTPRSSSLGTITPMETPQIRTIHVPLGRPHVERPESALSYVSEHASVKQTPFQQASSAAVARDEIDEVASAGSRAMHRVVNAVQSRPPSVASSVARRHEHSRSRSASSKARSDEPSELSANSLGTTVTPTKVVSPARPSVPSSAVSWHCRSCMKDPCEEPTATVCGHIFCHQCIIKELATSMACPVCKKMFLLRLHVESV</sequence>
<feature type="compositionally biased region" description="Low complexity" evidence="11">
    <location>
        <begin position="321"/>
        <end position="355"/>
    </location>
</feature>
<feature type="domain" description="C2H2-type" evidence="13">
    <location>
        <begin position="228"/>
        <end position="253"/>
    </location>
</feature>
<evidence type="ECO:0000259" key="13">
    <source>
        <dbReference type="PROSITE" id="PS50157"/>
    </source>
</evidence>
<accession>A0ABQ8KD18</accession>
<feature type="region of interest" description="Disordered" evidence="11">
    <location>
        <begin position="280"/>
        <end position="358"/>
    </location>
</feature>
<dbReference type="InterPro" id="IPR050752">
    <property type="entry name" value="C2H2-ZF_domain"/>
</dbReference>
<evidence type="ECO:0000256" key="7">
    <source>
        <dbReference type="ARBA" id="ARBA00023125"/>
    </source>
</evidence>
<keyword evidence="3" id="KW-0677">Repeat</keyword>
<dbReference type="InterPro" id="IPR001841">
    <property type="entry name" value="Znf_RING"/>
</dbReference>
<evidence type="ECO:0000256" key="10">
    <source>
        <dbReference type="PROSITE-ProRule" id="PRU00042"/>
    </source>
</evidence>
<dbReference type="SUPFAM" id="SSF57667">
    <property type="entry name" value="beta-beta-alpha zinc fingers"/>
    <property type="match status" value="1"/>
</dbReference>
<evidence type="ECO:0000256" key="8">
    <source>
        <dbReference type="ARBA" id="ARBA00023163"/>
    </source>
</evidence>
<dbReference type="Pfam" id="PF00096">
    <property type="entry name" value="zf-C2H2"/>
    <property type="match status" value="1"/>
</dbReference>
<dbReference type="InterPro" id="IPR013083">
    <property type="entry name" value="Znf_RING/FYVE/PHD"/>
</dbReference>
<evidence type="ECO:0000256" key="5">
    <source>
        <dbReference type="ARBA" id="ARBA00022833"/>
    </source>
</evidence>
<organism evidence="14 15">
    <name type="scientific">Rhodofomes roseus</name>
    <dbReference type="NCBI Taxonomy" id="34475"/>
    <lineage>
        <taxon>Eukaryota</taxon>
        <taxon>Fungi</taxon>
        <taxon>Dikarya</taxon>
        <taxon>Basidiomycota</taxon>
        <taxon>Agaricomycotina</taxon>
        <taxon>Agaricomycetes</taxon>
        <taxon>Polyporales</taxon>
        <taxon>Rhodofomes</taxon>
    </lineage>
</organism>
<evidence type="ECO:0000256" key="11">
    <source>
        <dbReference type="SAM" id="MobiDB-lite"/>
    </source>
</evidence>
<gene>
    <name evidence="14" type="ORF">C8Q71DRAFT_119868</name>
</gene>
<dbReference type="Gene3D" id="3.30.40.10">
    <property type="entry name" value="Zinc/RING finger domain, C3HC4 (zinc finger)"/>
    <property type="match status" value="1"/>
</dbReference>
<feature type="compositionally biased region" description="Polar residues" evidence="11">
    <location>
        <begin position="539"/>
        <end position="552"/>
    </location>
</feature>
<reference evidence="14 15" key="1">
    <citation type="journal article" date="2021" name="Environ. Microbiol.">
        <title>Gene family expansions and transcriptome signatures uncover fungal adaptations to wood decay.</title>
        <authorList>
            <person name="Hage H."/>
            <person name="Miyauchi S."/>
            <person name="Viragh M."/>
            <person name="Drula E."/>
            <person name="Min B."/>
            <person name="Chaduli D."/>
            <person name="Navarro D."/>
            <person name="Favel A."/>
            <person name="Norest M."/>
            <person name="Lesage-Meessen L."/>
            <person name="Balint B."/>
            <person name="Merenyi Z."/>
            <person name="de Eugenio L."/>
            <person name="Morin E."/>
            <person name="Martinez A.T."/>
            <person name="Baldrian P."/>
            <person name="Stursova M."/>
            <person name="Martinez M.J."/>
            <person name="Novotny C."/>
            <person name="Magnuson J.K."/>
            <person name="Spatafora J.W."/>
            <person name="Maurice S."/>
            <person name="Pangilinan J."/>
            <person name="Andreopoulos W."/>
            <person name="LaButti K."/>
            <person name="Hundley H."/>
            <person name="Na H."/>
            <person name="Kuo A."/>
            <person name="Barry K."/>
            <person name="Lipzen A."/>
            <person name="Henrissat B."/>
            <person name="Riley R."/>
            <person name="Ahrendt S."/>
            <person name="Nagy L.G."/>
            <person name="Grigoriev I.V."/>
            <person name="Martin F."/>
            <person name="Rosso M.N."/>
        </authorList>
    </citation>
    <scope>NUCLEOTIDE SEQUENCE [LARGE SCALE GENOMIC DNA]</scope>
    <source>
        <strain evidence="14 15">CIRM-BRFM 1785</strain>
    </source>
</reference>
<evidence type="ECO:0000256" key="6">
    <source>
        <dbReference type="ARBA" id="ARBA00023015"/>
    </source>
</evidence>
<evidence type="ECO:0000313" key="15">
    <source>
        <dbReference type="Proteomes" id="UP000814176"/>
    </source>
</evidence>
<feature type="domain" description="C2H2-type" evidence="13">
    <location>
        <begin position="202"/>
        <end position="230"/>
    </location>
</feature>
<keyword evidence="9" id="KW-0539">Nucleus</keyword>
<evidence type="ECO:0000256" key="1">
    <source>
        <dbReference type="ARBA" id="ARBA00004123"/>
    </source>
</evidence>
<protein>
    <submittedName>
        <fullName evidence="14">Uncharacterized protein</fullName>
    </submittedName>
</protein>
<dbReference type="SMART" id="SM00184">
    <property type="entry name" value="RING"/>
    <property type="match status" value="1"/>
</dbReference>
<dbReference type="EMBL" id="JADCUA010000013">
    <property type="protein sequence ID" value="KAH9835437.1"/>
    <property type="molecule type" value="Genomic_DNA"/>
</dbReference>
<dbReference type="GeneID" id="71997115"/>
<dbReference type="SMART" id="SM00355">
    <property type="entry name" value="ZnF_C2H2"/>
    <property type="match status" value="7"/>
</dbReference>
<feature type="compositionally biased region" description="Low complexity" evidence="11">
    <location>
        <begin position="116"/>
        <end position="145"/>
    </location>
</feature>
<keyword evidence="2" id="KW-0479">Metal-binding</keyword>
<comment type="caution">
    <text evidence="14">The sequence shown here is derived from an EMBL/GenBank/DDBJ whole genome shotgun (WGS) entry which is preliminary data.</text>
</comment>
<comment type="subcellular location">
    <subcellularLocation>
        <location evidence="1">Nucleus</location>
    </subcellularLocation>
</comment>
<dbReference type="PROSITE" id="PS50157">
    <property type="entry name" value="ZINC_FINGER_C2H2_2"/>
    <property type="match status" value="4"/>
</dbReference>
<keyword evidence="7" id="KW-0238">DNA-binding</keyword>
<keyword evidence="4 10" id="KW-0863">Zinc-finger</keyword>
<dbReference type="Gene3D" id="3.30.160.60">
    <property type="entry name" value="Classic Zinc Finger"/>
    <property type="match status" value="3"/>
</dbReference>
<evidence type="ECO:0000256" key="3">
    <source>
        <dbReference type="ARBA" id="ARBA00022737"/>
    </source>
</evidence>
<feature type="domain" description="RING-type" evidence="12">
    <location>
        <begin position="570"/>
        <end position="609"/>
    </location>
</feature>
<keyword evidence="15" id="KW-1185">Reference proteome</keyword>
<dbReference type="PROSITE" id="PS00028">
    <property type="entry name" value="ZINC_FINGER_C2H2_1"/>
    <property type="match status" value="5"/>
</dbReference>
<dbReference type="SUPFAM" id="SSF57850">
    <property type="entry name" value="RING/U-box"/>
    <property type="match status" value="1"/>
</dbReference>
<keyword evidence="6" id="KW-0805">Transcription regulation</keyword>
<evidence type="ECO:0000259" key="12">
    <source>
        <dbReference type="PROSITE" id="PS50089"/>
    </source>
</evidence>
<dbReference type="RefSeq" id="XP_047777870.1">
    <property type="nucleotide sequence ID" value="XM_047916383.1"/>
</dbReference>